<dbReference type="EMBL" id="LYKI01000068">
    <property type="protein sequence ID" value="OIG67226.1"/>
    <property type="molecule type" value="Genomic_DNA"/>
</dbReference>
<gene>
    <name evidence="1" type="ORF">A7M90_09350</name>
</gene>
<dbReference type="RefSeq" id="WP_071211460.1">
    <property type="nucleotide sequence ID" value="NZ_CP077835.1"/>
</dbReference>
<evidence type="ECO:0000313" key="2">
    <source>
        <dbReference type="Proteomes" id="UP000179937"/>
    </source>
</evidence>
<evidence type="ECO:0000313" key="1">
    <source>
        <dbReference type="EMBL" id="OIG67226.1"/>
    </source>
</evidence>
<sequence>MYLNEKQPNNMLQIILKNLGILASDTITFGGASKIHDTYAEITEYTKKCNDALYYLQVDKFLNSLDIDQTEFDNFIKENPDNLKLGLETIKILEQTNLDRQAEMQNAQQN</sequence>
<dbReference type="AlphaFoldDB" id="A0A1S2FT43"/>
<accession>A0A1S2FT43</accession>
<protein>
    <submittedName>
        <fullName evidence="1">Uncharacterized protein</fullName>
    </submittedName>
</protein>
<dbReference type="Proteomes" id="UP000179937">
    <property type="component" value="Unassembled WGS sequence"/>
</dbReference>
<comment type="caution">
    <text evidence="1">The sequence shown here is derived from an EMBL/GenBank/DDBJ whole genome shotgun (WGS) entry which is preliminary data.</text>
</comment>
<name>A0A1S2FT43_ACIBA</name>
<organism evidence="1 2">
    <name type="scientific">Acinetobacter baumannii</name>
    <dbReference type="NCBI Taxonomy" id="470"/>
    <lineage>
        <taxon>Bacteria</taxon>
        <taxon>Pseudomonadati</taxon>
        <taxon>Pseudomonadota</taxon>
        <taxon>Gammaproteobacteria</taxon>
        <taxon>Moraxellales</taxon>
        <taxon>Moraxellaceae</taxon>
        <taxon>Acinetobacter</taxon>
        <taxon>Acinetobacter calcoaceticus/baumannii complex</taxon>
    </lineage>
</organism>
<proteinExistence type="predicted"/>
<reference evidence="1 2" key="1">
    <citation type="submission" date="2016-05" db="EMBL/GenBank/DDBJ databases">
        <title>The evolution of Acinetobacter baumannii in vivo.</title>
        <authorList>
            <person name="Hua X."/>
            <person name="Yu Y."/>
        </authorList>
    </citation>
    <scope>NUCLEOTIDE SEQUENCE [LARGE SCALE GENOMIC DNA]</scope>
    <source>
        <strain evidence="1 2">XH647</strain>
    </source>
</reference>